<name>W2GQ35_PHYNI</name>
<organism evidence="1">
    <name type="scientific">Phytophthora nicotianae</name>
    <name type="common">Potato buckeye rot agent</name>
    <name type="synonym">Phytophthora parasitica</name>
    <dbReference type="NCBI Taxonomy" id="4792"/>
    <lineage>
        <taxon>Eukaryota</taxon>
        <taxon>Sar</taxon>
        <taxon>Stramenopiles</taxon>
        <taxon>Oomycota</taxon>
        <taxon>Peronosporomycetes</taxon>
        <taxon>Peronosporales</taxon>
        <taxon>Peronosporaceae</taxon>
        <taxon>Phytophthora</taxon>
    </lineage>
</organism>
<sequence length="109" mass="12909">MDKYVIPMNKNGMLGMRKPYPVFEEKTTDDDVIAEERWISTTLYDKLGKAALKLPVPQKLKFAIWRKADWNYKTLQDGLCKKLSKDVYEYVPRFDKVLLKFGVFIRSQR</sequence>
<dbReference type="EMBL" id="KI686601">
    <property type="protein sequence ID" value="ETK85122.1"/>
    <property type="molecule type" value="Genomic_DNA"/>
</dbReference>
<gene>
    <name evidence="1" type="ORF">L915_09976</name>
</gene>
<accession>W2GQ35</accession>
<evidence type="ECO:0000313" key="1">
    <source>
        <dbReference type="EMBL" id="ETK85122.1"/>
    </source>
</evidence>
<reference evidence="1" key="1">
    <citation type="submission" date="2013-11" db="EMBL/GenBank/DDBJ databases">
        <title>The Genome Sequence of Phytophthora parasitica CJ02B3.</title>
        <authorList>
            <consortium name="The Broad Institute Genomics Platform"/>
            <person name="Russ C."/>
            <person name="Tyler B."/>
            <person name="Panabieres F."/>
            <person name="Shan W."/>
            <person name="Tripathy S."/>
            <person name="Grunwald N."/>
            <person name="Machado M."/>
            <person name="Johnson C.S."/>
            <person name="Arredondo F."/>
            <person name="Hong C."/>
            <person name="Coffey M."/>
            <person name="Young S.K."/>
            <person name="Zeng Q."/>
            <person name="Gargeya S."/>
            <person name="Fitzgerald M."/>
            <person name="Abouelleil A."/>
            <person name="Alvarado L."/>
            <person name="Chapman S.B."/>
            <person name="Gainer-Dewar J."/>
            <person name="Goldberg J."/>
            <person name="Griggs A."/>
            <person name="Gujja S."/>
            <person name="Hansen M."/>
            <person name="Howarth C."/>
            <person name="Imamovic A."/>
            <person name="Ireland A."/>
            <person name="Larimer J."/>
            <person name="McCowan C."/>
            <person name="Murphy C."/>
            <person name="Pearson M."/>
            <person name="Poon T.W."/>
            <person name="Priest M."/>
            <person name="Roberts A."/>
            <person name="Saif S."/>
            <person name="Shea T."/>
            <person name="Sykes S."/>
            <person name="Wortman J."/>
            <person name="Nusbaum C."/>
            <person name="Birren B."/>
        </authorList>
    </citation>
    <scope>NUCLEOTIDE SEQUENCE [LARGE SCALE GENOMIC DNA]</scope>
    <source>
        <strain evidence="1">CJ02B3</strain>
    </source>
</reference>
<protein>
    <submittedName>
        <fullName evidence="1">Uncharacterized protein</fullName>
    </submittedName>
</protein>
<dbReference type="AlphaFoldDB" id="W2GQ35"/>
<proteinExistence type="predicted"/>
<dbReference type="VEuPathDB" id="FungiDB:PPTG_08176"/>
<dbReference type="Proteomes" id="UP000053236">
    <property type="component" value="Unassembled WGS sequence"/>
</dbReference>